<dbReference type="PANTHER" id="PTHR41523:SF8">
    <property type="entry name" value="ETHYLENE RESPONSE SENSOR PROTEIN"/>
    <property type="match status" value="1"/>
</dbReference>
<dbReference type="PANTHER" id="PTHR41523">
    <property type="entry name" value="TWO-COMPONENT SYSTEM SENSOR PROTEIN"/>
    <property type="match status" value="1"/>
</dbReference>
<dbReference type="InterPro" id="IPR005467">
    <property type="entry name" value="His_kinase_dom"/>
</dbReference>
<dbReference type="EC" id="2.7.13.3" evidence="2"/>
<keyword evidence="3" id="KW-0597">Phosphoprotein</keyword>
<accession>F8F061</accession>
<evidence type="ECO:0000256" key="4">
    <source>
        <dbReference type="ARBA" id="ARBA00022679"/>
    </source>
</evidence>
<dbReference type="eggNOG" id="COG0834">
    <property type="taxonomic scope" value="Bacteria"/>
</dbReference>
<keyword evidence="7" id="KW-0067">ATP-binding</keyword>
<reference evidence="11" key="1">
    <citation type="journal article" date="2013" name="Stand. Genomic Sci.">
        <title>Genome sequence of the thermophilic fresh-water bacterium Spirochaeta caldaria type strain (H1(T)), reclassification of Spirochaeta caldaria, Spirochaeta stenostrepta, and Spirochaeta zuelzerae in the genus Treponema as Treponema caldaria comb. nov., Treponema stenostrepta comb. nov., and Treponema zuelzerae comb. nov., and emendation of the genus Treponema.</title>
        <authorList>
            <person name="Abt B."/>
            <person name="Goker M."/>
            <person name="Scheuner C."/>
            <person name="Han C."/>
            <person name="Lu M."/>
            <person name="Misra M."/>
            <person name="Lapidus A."/>
            <person name="Nolan M."/>
            <person name="Lucas S."/>
            <person name="Hammon N."/>
            <person name="Deshpande S."/>
            <person name="Cheng J.F."/>
            <person name="Tapia R."/>
            <person name="Goodwin L.A."/>
            <person name="Pitluck S."/>
            <person name="Liolios K."/>
            <person name="Pagani I."/>
            <person name="Ivanova N."/>
            <person name="Mavromatis K."/>
            <person name="Mikhailova N."/>
            <person name="Huntemann M."/>
            <person name="Pati A."/>
            <person name="Chen A."/>
            <person name="Palaniappan K."/>
            <person name="Land M."/>
            <person name="Hauser L."/>
            <person name="Jeffries C.D."/>
            <person name="Rohde M."/>
            <person name="Spring S."/>
            <person name="Gronow S."/>
            <person name="Detter J.C."/>
            <person name="Bristow J."/>
            <person name="Eisen J.A."/>
            <person name="Markowitz V."/>
            <person name="Hugenholtz P."/>
            <person name="Kyrpides N.C."/>
            <person name="Woyke T."/>
            <person name="Klenk H.P."/>
        </authorList>
    </citation>
    <scope>NUCLEOTIDE SEQUENCE</scope>
    <source>
        <strain evidence="11">ATCC 51460 / DSM 7334 / H1</strain>
    </source>
</reference>
<dbReference type="SUPFAM" id="SSF55785">
    <property type="entry name" value="PYP-like sensor domain (PAS domain)"/>
    <property type="match status" value="1"/>
</dbReference>
<protein>
    <recommendedName>
        <fullName evidence="2">histidine kinase</fullName>
        <ecNumber evidence="2">2.7.13.3</ecNumber>
    </recommendedName>
</protein>
<dbReference type="KEGG" id="scd:Spica_0554"/>
<name>F8F061_GRAC1</name>
<evidence type="ECO:0000259" key="9">
    <source>
        <dbReference type="PROSITE" id="PS50109"/>
    </source>
</evidence>
<dbReference type="EMBL" id="CP002868">
    <property type="protein sequence ID" value="AEJ18714.1"/>
    <property type="molecule type" value="Genomic_DNA"/>
</dbReference>
<dbReference type="Proteomes" id="UP000000503">
    <property type="component" value="Chromosome"/>
</dbReference>
<dbReference type="InterPro" id="IPR003594">
    <property type="entry name" value="HATPase_dom"/>
</dbReference>
<dbReference type="CDD" id="cd13706">
    <property type="entry name" value="PBP2_HisK_like_1"/>
    <property type="match status" value="1"/>
</dbReference>
<dbReference type="Pfam" id="PF08448">
    <property type="entry name" value="PAS_4"/>
    <property type="match status" value="1"/>
</dbReference>
<evidence type="ECO:0000256" key="7">
    <source>
        <dbReference type="ARBA" id="ARBA00022840"/>
    </source>
</evidence>
<feature type="domain" description="Histidine kinase" evidence="9">
    <location>
        <begin position="442"/>
        <end position="632"/>
    </location>
</feature>
<keyword evidence="8" id="KW-0472">Membrane</keyword>
<dbReference type="SUPFAM" id="SSF55874">
    <property type="entry name" value="ATPase domain of HSP90 chaperone/DNA topoisomerase II/histidine kinase"/>
    <property type="match status" value="1"/>
</dbReference>
<sequence length="632" mass="72186">MRNIRFLAVWGLLFIVVPLFPQDDIKKEKPILQIRVVCDDNYPPYVFRDETGAIQGIIPEQWQAWSSVTGIKVQFDAMDWANAQEEMKAGRADVIDSMFRTPERERIYDFLAPYADVSVSVYFNKSISGIAKIQDLKGFRIAVKEGDAAIEVLKEKGLQDFLYFPSYETIIRSAKNHEMRVFCIDEPPAEYFLYKYGLDQDFRKAFSLYSGRFHRAVLKERKPLPDGRDLYKVLLDGFSAIPPSVFTEINDRWMGQPISRTINWVPFLIVLAIALGVVVILSLFILALRLEVARRTAELIQKNRALLASERKNRAFISALPDLFLIFDREGRYIEIKTSNPGILIKQESALLGSTISDVGLPESIVSAMKAAIARALDTKDVVVIEYELEVIEGRRFFEARIVRLAADTDLVLFIVRDITQEHLIKKQLAQSLREKETLLKEIHHRVKNNLQVVSSLIQLQASALSNEQDQALLEETQQRIRTMAQVHELLYRSESLSSIEMKTYFEHLLDELSTAFYEIRLHVAISMDLDPMEVSLDIATPLGLIFNEAVTNAFKYAYADRDKGQLRISLKRLRDGQRQFIIADDGPGLPENWQERAQKSLGFTLIETLVQQIKGCLDVQNGPGTTLKITF</sequence>
<dbReference type="Pfam" id="PF00497">
    <property type="entry name" value="SBP_bac_3"/>
    <property type="match status" value="1"/>
</dbReference>
<dbReference type="SMART" id="SM00387">
    <property type="entry name" value="HATPase_c"/>
    <property type="match status" value="1"/>
</dbReference>
<evidence type="ECO:0000256" key="2">
    <source>
        <dbReference type="ARBA" id="ARBA00012438"/>
    </source>
</evidence>
<dbReference type="Gene3D" id="3.40.190.10">
    <property type="entry name" value="Periplasmic binding protein-like II"/>
    <property type="match status" value="2"/>
</dbReference>
<dbReference type="HOGENOM" id="CLU_432712_0_0_12"/>
<dbReference type="STRING" id="744872.Spica_0554"/>
<keyword evidence="4" id="KW-0808">Transferase</keyword>
<evidence type="ECO:0000313" key="10">
    <source>
        <dbReference type="EMBL" id="AEJ18714.1"/>
    </source>
</evidence>
<organism evidence="10 11">
    <name type="scientific">Gracilinema caldarium (strain ATCC 51460 / DSM 7334 / H1)</name>
    <name type="common">Treponema caldarium</name>
    <dbReference type="NCBI Taxonomy" id="744872"/>
    <lineage>
        <taxon>Bacteria</taxon>
        <taxon>Pseudomonadati</taxon>
        <taxon>Spirochaetota</taxon>
        <taxon>Spirochaetia</taxon>
        <taxon>Spirochaetales</taxon>
        <taxon>Breznakiellaceae</taxon>
        <taxon>Gracilinema</taxon>
    </lineage>
</organism>
<dbReference type="AlphaFoldDB" id="F8F061"/>
<dbReference type="Pfam" id="PF02518">
    <property type="entry name" value="HATPase_c"/>
    <property type="match status" value="1"/>
</dbReference>
<evidence type="ECO:0000256" key="3">
    <source>
        <dbReference type="ARBA" id="ARBA00022553"/>
    </source>
</evidence>
<evidence type="ECO:0000256" key="6">
    <source>
        <dbReference type="ARBA" id="ARBA00022777"/>
    </source>
</evidence>
<evidence type="ECO:0000256" key="5">
    <source>
        <dbReference type="ARBA" id="ARBA00022741"/>
    </source>
</evidence>
<dbReference type="eggNOG" id="COG3920">
    <property type="taxonomic scope" value="Bacteria"/>
</dbReference>
<dbReference type="InterPro" id="IPR001638">
    <property type="entry name" value="Solute-binding_3/MltF_N"/>
</dbReference>
<dbReference type="InterPro" id="IPR013656">
    <property type="entry name" value="PAS_4"/>
</dbReference>
<feature type="transmembrane region" description="Helical" evidence="8">
    <location>
        <begin position="264"/>
        <end position="288"/>
    </location>
</feature>
<keyword evidence="8" id="KW-1133">Transmembrane helix</keyword>
<dbReference type="SUPFAM" id="SSF53850">
    <property type="entry name" value="Periplasmic binding protein-like II"/>
    <property type="match status" value="1"/>
</dbReference>
<comment type="catalytic activity">
    <reaction evidence="1">
        <text>ATP + protein L-histidine = ADP + protein N-phospho-L-histidine.</text>
        <dbReference type="EC" id="2.7.13.3"/>
    </reaction>
</comment>
<dbReference type="Gene3D" id="3.30.565.10">
    <property type="entry name" value="Histidine kinase-like ATPase, C-terminal domain"/>
    <property type="match status" value="1"/>
</dbReference>
<dbReference type="SMART" id="SM00062">
    <property type="entry name" value="PBPb"/>
    <property type="match status" value="1"/>
</dbReference>
<gene>
    <name evidence="10" type="ordered locus">Spica_0554</name>
</gene>
<evidence type="ECO:0000313" key="11">
    <source>
        <dbReference type="Proteomes" id="UP000000503"/>
    </source>
</evidence>
<keyword evidence="5" id="KW-0547">Nucleotide-binding</keyword>
<dbReference type="Pfam" id="PF07568">
    <property type="entry name" value="HisKA_2"/>
    <property type="match status" value="1"/>
</dbReference>
<dbReference type="PROSITE" id="PS50109">
    <property type="entry name" value="HIS_KIN"/>
    <property type="match status" value="1"/>
</dbReference>
<keyword evidence="8" id="KW-0812">Transmembrane</keyword>
<keyword evidence="6 10" id="KW-0418">Kinase</keyword>
<dbReference type="InterPro" id="IPR036890">
    <property type="entry name" value="HATPase_C_sf"/>
</dbReference>
<keyword evidence="11" id="KW-1185">Reference proteome</keyword>
<dbReference type="GO" id="GO:0004673">
    <property type="term" value="F:protein histidine kinase activity"/>
    <property type="evidence" value="ECO:0007669"/>
    <property type="project" value="UniProtKB-EC"/>
</dbReference>
<dbReference type="OrthoDB" id="9767435at2"/>
<dbReference type="InterPro" id="IPR011495">
    <property type="entry name" value="Sig_transdc_His_kin_sub2_dim/P"/>
</dbReference>
<dbReference type="Gene3D" id="3.30.450.20">
    <property type="entry name" value="PAS domain"/>
    <property type="match status" value="1"/>
</dbReference>
<dbReference type="GO" id="GO:0005524">
    <property type="term" value="F:ATP binding"/>
    <property type="evidence" value="ECO:0007669"/>
    <property type="project" value="UniProtKB-KW"/>
</dbReference>
<evidence type="ECO:0000256" key="8">
    <source>
        <dbReference type="SAM" id="Phobius"/>
    </source>
</evidence>
<dbReference type="RefSeq" id="WP_013968026.1">
    <property type="nucleotide sequence ID" value="NC_015732.1"/>
</dbReference>
<dbReference type="InterPro" id="IPR035965">
    <property type="entry name" value="PAS-like_dom_sf"/>
</dbReference>
<evidence type="ECO:0000256" key="1">
    <source>
        <dbReference type="ARBA" id="ARBA00000085"/>
    </source>
</evidence>
<proteinExistence type="predicted"/>